<protein>
    <submittedName>
        <fullName evidence="4">Gentisate 1,2-dioxygenase</fullName>
    </submittedName>
</protein>
<dbReference type="PANTHER" id="PTHR41517:SF1">
    <property type="entry name" value="CUPIN"/>
    <property type="match status" value="1"/>
</dbReference>
<evidence type="ECO:0000313" key="4">
    <source>
        <dbReference type="EMBL" id="PVY60182.1"/>
    </source>
</evidence>
<gene>
    <name evidence="4" type="ORF">C7440_3896</name>
</gene>
<name>A0A2U1CH05_9BURK</name>
<evidence type="ECO:0000313" key="5">
    <source>
        <dbReference type="Proteomes" id="UP000246145"/>
    </source>
</evidence>
<dbReference type="InterPro" id="IPR013096">
    <property type="entry name" value="Cupin_2"/>
</dbReference>
<dbReference type="Proteomes" id="UP000246145">
    <property type="component" value="Unassembled WGS sequence"/>
</dbReference>
<dbReference type="SUPFAM" id="SSF51182">
    <property type="entry name" value="RmlC-like cupins"/>
    <property type="match status" value="1"/>
</dbReference>
<comment type="caution">
    <text evidence="4">The sequence shown here is derived from an EMBL/GenBank/DDBJ whole genome shotgun (WGS) entry which is preliminary data.</text>
</comment>
<feature type="domain" description="Cupin type-2" evidence="3">
    <location>
        <begin position="280"/>
        <end position="322"/>
    </location>
</feature>
<dbReference type="InterPro" id="IPR047183">
    <property type="entry name" value="GDO-like"/>
</dbReference>
<evidence type="ECO:0000256" key="1">
    <source>
        <dbReference type="ARBA" id="ARBA00022964"/>
    </source>
</evidence>
<dbReference type="CDD" id="cd06992">
    <property type="entry name" value="cupin_GDO-like_C"/>
    <property type="match status" value="1"/>
</dbReference>
<dbReference type="OrthoDB" id="285029at2"/>
<dbReference type="RefSeq" id="WP_116519634.1">
    <property type="nucleotide sequence ID" value="NZ_JACCEX010000002.1"/>
</dbReference>
<dbReference type="Pfam" id="PF07883">
    <property type="entry name" value="Cupin_2"/>
    <property type="match status" value="2"/>
</dbReference>
<dbReference type="GO" id="GO:0051213">
    <property type="term" value="F:dioxygenase activity"/>
    <property type="evidence" value="ECO:0007669"/>
    <property type="project" value="UniProtKB-KW"/>
</dbReference>
<proteinExistence type="predicted"/>
<dbReference type="CDD" id="cd02216">
    <property type="entry name" value="cupin_GDO-like_N"/>
    <property type="match status" value="1"/>
</dbReference>
<dbReference type="EMBL" id="QEKO01000012">
    <property type="protein sequence ID" value="PVY60182.1"/>
    <property type="molecule type" value="Genomic_DNA"/>
</dbReference>
<organism evidence="4 5">
    <name type="scientific">Pusillimonas noertemannii</name>
    <dbReference type="NCBI Taxonomy" id="305977"/>
    <lineage>
        <taxon>Bacteria</taxon>
        <taxon>Pseudomonadati</taxon>
        <taxon>Pseudomonadota</taxon>
        <taxon>Betaproteobacteria</taxon>
        <taxon>Burkholderiales</taxon>
        <taxon>Alcaligenaceae</taxon>
        <taxon>Pusillimonas</taxon>
    </lineage>
</organism>
<keyword evidence="1 4" id="KW-0223">Dioxygenase</keyword>
<keyword evidence="5" id="KW-1185">Reference proteome</keyword>
<dbReference type="PANTHER" id="PTHR41517">
    <property type="entry name" value="1,2-DIOXYGENASE PROTEIN-RELATED"/>
    <property type="match status" value="1"/>
</dbReference>
<dbReference type="AlphaFoldDB" id="A0A2U1CH05"/>
<feature type="domain" description="Cupin type-2" evidence="3">
    <location>
        <begin position="97"/>
        <end position="166"/>
    </location>
</feature>
<keyword evidence="2" id="KW-0560">Oxidoreductase</keyword>
<dbReference type="Gene3D" id="2.60.120.10">
    <property type="entry name" value="Jelly Rolls"/>
    <property type="match status" value="1"/>
</dbReference>
<sequence length="360" mass="40543">MKEDLAEQADALETLHQELEAAYMAPTWKYISSFISKTPKVNYRPWLWKWDDVIPLLMRAGQLITPERGAERRSMEHVNPDLPFSYSASHTIATAFQLVRAGEQAPAHRHAAGAIRFAARSHGGAVYTKVQGERLMMEENDLLLTPSGMWHEHANETPHDIVWLDVLDFPLVNLLQASMFWPGEGQVCPDRPDGWSNNRLGLFRPPADTPYPEAHPVLRYAWTEMREALHASTHSDERHGVLLEYVNPINSGPTLPTISCRAQLLRSHTHTRALRATASTVYFVIGGEGSTIINGVEFPWRRGDVFVVPPWCWHEHRSAGTDSYLFSASDQPVMRILGLYCEEALGSDGGHQKVESTFQS</sequence>
<reference evidence="4 5" key="1">
    <citation type="submission" date="2018-04" db="EMBL/GenBank/DDBJ databases">
        <title>Genomic Encyclopedia of Type Strains, Phase IV (KMG-IV): sequencing the most valuable type-strain genomes for metagenomic binning, comparative biology and taxonomic classification.</title>
        <authorList>
            <person name="Goeker M."/>
        </authorList>
    </citation>
    <scope>NUCLEOTIDE SEQUENCE [LARGE SCALE GENOMIC DNA]</scope>
    <source>
        <strain evidence="4 5">DSM 10065</strain>
    </source>
</reference>
<evidence type="ECO:0000259" key="3">
    <source>
        <dbReference type="Pfam" id="PF07883"/>
    </source>
</evidence>
<dbReference type="InterPro" id="IPR011051">
    <property type="entry name" value="RmlC_Cupin_sf"/>
</dbReference>
<evidence type="ECO:0000256" key="2">
    <source>
        <dbReference type="ARBA" id="ARBA00023002"/>
    </source>
</evidence>
<accession>A0A2U1CH05</accession>
<dbReference type="InterPro" id="IPR014710">
    <property type="entry name" value="RmlC-like_jellyroll"/>
</dbReference>